<feature type="domain" description="CMP/dCMP-type deaminase" evidence="5">
    <location>
        <begin position="21"/>
        <end position="158"/>
    </location>
</feature>
<evidence type="ECO:0000256" key="1">
    <source>
        <dbReference type="ARBA" id="ARBA00006576"/>
    </source>
</evidence>
<dbReference type="Gene3D" id="3.40.140.10">
    <property type="entry name" value="Cytidine Deaminase, domain 2"/>
    <property type="match status" value="1"/>
</dbReference>
<evidence type="ECO:0000256" key="2">
    <source>
        <dbReference type="ARBA" id="ARBA00022723"/>
    </source>
</evidence>
<dbReference type="PROSITE" id="PS51747">
    <property type="entry name" value="CYT_DCMP_DEAMINASES_2"/>
    <property type="match status" value="1"/>
</dbReference>
<dbReference type="EMBL" id="FNUE01000002">
    <property type="protein sequence ID" value="SEE62085.1"/>
    <property type="molecule type" value="Genomic_DNA"/>
</dbReference>
<dbReference type="AlphaFoldDB" id="A0A0M9CEN7"/>
<accession>A0A0M9CEN7</accession>
<dbReference type="SUPFAM" id="SSF53927">
    <property type="entry name" value="Cytidine deaminase-like"/>
    <property type="match status" value="1"/>
</dbReference>
<dbReference type="GO" id="GO:0072527">
    <property type="term" value="P:pyrimidine-containing compound metabolic process"/>
    <property type="evidence" value="ECO:0007669"/>
    <property type="project" value="UniProtKB-ARBA"/>
</dbReference>
<evidence type="ECO:0000256" key="3">
    <source>
        <dbReference type="ARBA" id="ARBA00022801"/>
    </source>
</evidence>
<gene>
    <name evidence="6" type="ORF">I602_199</name>
    <name evidence="7" type="ORF">SAMN05444353_2767</name>
</gene>
<reference evidence="6 8" key="1">
    <citation type="submission" date="2015-07" db="EMBL/GenBank/DDBJ databases">
        <title>Genome of Polaribacter dokdonenesis DSW-5, isolated from seawater off Dokdo in Korea.</title>
        <authorList>
            <person name="Yoon K."/>
            <person name="Song J.Y."/>
            <person name="Kim J.F."/>
        </authorList>
    </citation>
    <scope>NUCLEOTIDE SEQUENCE [LARGE SCALE GENOMIC DNA]</scope>
    <source>
        <strain evidence="6 8">DSW-5</strain>
    </source>
</reference>
<dbReference type="RefSeq" id="WP_053972916.1">
    <property type="nucleotide sequence ID" value="NZ_FNUE01000002.1"/>
</dbReference>
<evidence type="ECO:0000259" key="5">
    <source>
        <dbReference type="PROSITE" id="PS51747"/>
    </source>
</evidence>
<dbReference type="EMBL" id="LGBR01000001">
    <property type="protein sequence ID" value="KOY50639.1"/>
    <property type="molecule type" value="Genomic_DNA"/>
</dbReference>
<dbReference type="GO" id="GO:0004126">
    <property type="term" value="F:cytidine deaminase activity"/>
    <property type="evidence" value="ECO:0007669"/>
    <property type="project" value="UniProtKB-ARBA"/>
</dbReference>
<dbReference type="InterPro" id="IPR002125">
    <property type="entry name" value="CMP_dCMP_dom"/>
</dbReference>
<evidence type="ECO:0000313" key="8">
    <source>
        <dbReference type="Proteomes" id="UP000037716"/>
    </source>
</evidence>
<dbReference type="InterPro" id="IPR016193">
    <property type="entry name" value="Cytidine_deaminase-like"/>
</dbReference>
<comment type="caution">
    <text evidence="6">The sequence shown here is derived from an EMBL/GenBank/DDBJ whole genome shotgun (WGS) entry which is preliminary data.</text>
</comment>
<dbReference type="NCBIfam" id="NF004064">
    <property type="entry name" value="PRK05578.1"/>
    <property type="match status" value="1"/>
</dbReference>
<reference evidence="7 9" key="2">
    <citation type="submission" date="2016-10" db="EMBL/GenBank/DDBJ databases">
        <authorList>
            <person name="Varghese N."/>
            <person name="Submissions S."/>
        </authorList>
    </citation>
    <scope>NUCLEOTIDE SEQUENCE [LARGE SCALE GENOMIC DNA]</scope>
    <source>
        <strain evidence="7 9">DSW-5</strain>
    </source>
</reference>
<keyword evidence="9" id="KW-1185">Reference proteome</keyword>
<proteinExistence type="inferred from homology"/>
<organism evidence="6 8">
    <name type="scientific">Polaribacter dokdonensis DSW-5</name>
    <dbReference type="NCBI Taxonomy" id="1300348"/>
    <lineage>
        <taxon>Bacteria</taxon>
        <taxon>Pseudomonadati</taxon>
        <taxon>Bacteroidota</taxon>
        <taxon>Flavobacteriia</taxon>
        <taxon>Flavobacteriales</taxon>
        <taxon>Flavobacteriaceae</taxon>
    </lineage>
</organism>
<dbReference type="Proteomes" id="UP000183071">
    <property type="component" value="Unassembled WGS sequence"/>
</dbReference>
<evidence type="ECO:0000313" key="7">
    <source>
        <dbReference type="EMBL" id="SEE62085.1"/>
    </source>
</evidence>
<dbReference type="Proteomes" id="UP000037716">
    <property type="component" value="Unassembled WGS sequence"/>
</dbReference>
<dbReference type="PATRIC" id="fig|1300348.6.peg.201"/>
<dbReference type="Pfam" id="PF00383">
    <property type="entry name" value="dCMP_cyt_deam_1"/>
    <property type="match status" value="1"/>
</dbReference>
<evidence type="ECO:0000313" key="9">
    <source>
        <dbReference type="Proteomes" id="UP000183071"/>
    </source>
</evidence>
<protein>
    <submittedName>
        <fullName evidence="6">Cytidine deaminase</fullName>
    </submittedName>
</protein>
<dbReference type="PANTHER" id="PTHR11644:SF2">
    <property type="entry name" value="CYTIDINE DEAMINASE"/>
    <property type="match status" value="1"/>
</dbReference>
<keyword evidence="4" id="KW-0862">Zinc</keyword>
<dbReference type="CDD" id="cd01283">
    <property type="entry name" value="cytidine_deaminase"/>
    <property type="match status" value="1"/>
</dbReference>
<dbReference type="InterPro" id="IPR050202">
    <property type="entry name" value="Cyt/Deoxycyt_deaminase"/>
</dbReference>
<keyword evidence="2" id="KW-0479">Metal-binding</keyword>
<dbReference type="GO" id="GO:0005829">
    <property type="term" value="C:cytosol"/>
    <property type="evidence" value="ECO:0007669"/>
    <property type="project" value="TreeGrafter"/>
</dbReference>
<dbReference type="STRING" id="1300348.I602_199"/>
<evidence type="ECO:0000256" key="4">
    <source>
        <dbReference type="ARBA" id="ARBA00022833"/>
    </source>
</evidence>
<dbReference type="PANTHER" id="PTHR11644">
    <property type="entry name" value="CYTIDINE DEAMINASE"/>
    <property type="match status" value="1"/>
</dbReference>
<dbReference type="GO" id="GO:0042802">
    <property type="term" value="F:identical protein binding"/>
    <property type="evidence" value="ECO:0007669"/>
    <property type="project" value="UniProtKB-ARBA"/>
</dbReference>
<sequence length="160" mass="17486">MKNIEIKSSATLYNDISELNEEDKYLMDKAIEARGKAYAPYSKFSVGAALLLDNGVVVLGNNQENAAYPSGMCAERVAIWRAGSEYPDMKVLKLAISASSSISKVDKPVGPCGACRQSLSEYEIKQKQPFPILFMGEVGEIIKTDSLNALLPFSFDSSYL</sequence>
<comment type="similarity">
    <text evidence="1">Belongs to the cytidine and deoxycytidylate deaminase family.</text>
</comment>
<name>A0A0M9CEN7_9FLAO</name>
<dbReference type="PROSITE" id="PS00903">
    <property type="entry name" value="CYT_DCMP_DEAMINASES_1"/>
    <property type="match status" value="1"/>
</dbReference>
<evidence type="ECO:0000313" key="6">
    <source>
        <dbReference type="EMBL" id="KOY50639.1"/>
    </source>
</evidence>
<keyword evidence="3" id="KW-0378">Hydrolase</keyword>
<dbReference type="GO" id="GO:0055086">
    <property type="term" value="P:nucleobase-containing small molecule metabolic process"/>
    <property type="evidence" value="ECO:0007669"/>
    <property type="project" value="UniProtKB-ARBA"/>
</dbReference>
<dbReference type="InterPro" id="IPR016192">
    <property type="entry name" value="APOBEC/CMP_deaminase_Zn-bd"/>
</dbReference>
<dbReference type="OrthoDB" id="9795347at2"/>
<dbReference type="GO" id="GO:0008270">
    <property type="term" value="F:zinc ion binding"/>
    <property type="evidence" value="ECO:0007669"/>
    <property type="project" value="InterPro"/>
</dbReference>